<comment type="caution">
    <text evidence="2">The sequence shown here is derived from an EMBL/GenBank/DDBJ whole genome shotgun (WGS) entry which is preliminary data.</text>
</comment>
<dbReference type="Proteomes" id="UP000076863">
    <property type="component" value="Unassembled WGS sequence"/>
</dbReference>
<keyword evidence="3" id="KW-1185">Reference proteome</keyword>
<feature type="coiled-coil region" evidence="1">
    <location>
        <begin position="393"/>
        <end position="427"/>
    </location>
</feature>
<proteinExistence type="predicted"/>
<dbReference type="AlphaFoldDB" id="A0A167KXC4"/>
<reference evidence="2 3" key="1">
    <citation type="journal article" date="2016" name="Genome Biol. Evol.">
        <title>Divergent and convergent evolution of fungal pathogenicity.</title>
        <authorList>
            <person name="Shang Y."/>
            <person name="Xiao G."/>
            <person name="Zheng P."/>
            <person name="Cen K."/>
            <person name="Zhan S."/>
            <person name="Wang C."/>
        </authorList>
    </citation>
    <scope>NUCLEOTIDE SEQUENCE [LARGE SCALE GENOMIC DNA]</scope>
    <source>
        <strain evidence="2 3">RCEF 3172</strain>
    </source>
</reference>
<dbReference type="EMBL" id="AZHA01000001">
    <property type="protein sequence ID" value="OAA52331.1"/>
    <property type="molecule type" value="Genomic_DNA"/>
</dbReference>
<name>A0A167KXC4_9HYPO</name>
<protein>
    <submittedName>
        <fullName evidence="2">Uncharacterized protein</fullName>
    </submittedName>
</protein>
<evidence type="ECO:0000313" key="2">
    <source>
        <dbReference type="EMBL" id="OAA52331.1"/>
    </source>
</evidence>
<evidence type="ECO:0000256" key="1">
    <source>
        <dbReference type="SAM" id="Coils"/>
    </source>
</evidence>
<accession>A0A167KXC4</accession>
<organism evidence="2 3">
    <name type="scientific">Beauveria brongniartii RCEF 3172</name>
    <dbReference type="NCBI Taxonomy" id="1081107"/>
    <lineage>
        <taxon>Eukaryota</taxon>
        <taxon>Fungi</taxon>
        <taxon>Dikarya</taxon>
        <taxon>Ascomycota</taxon>
        <taxon>Pezizomycotina</taxon>
        <taxon>Sordariomycetes</taxon>
        <taxon>Hypocreomycetidae</taxon>
        <taxon>Hypocreales</taxon>
        <taxon>Cordycipitaceae</taxon>
        <taxon>Beauveria</taxon>
        <taxon>Beauveria brongniartii</taxon>
    </lineage>
</organism>
<dbReference type="OrthoDB" id="5154054at2759"/>
<sequence>MTIEVGSAEAPLENVSTKLLQVYRKGKSIIHLLCSVGELARNLREPDVQKRLELGKMKANATIDCFERDMLKGYIIPKLTVAMNPVIIESLLLGTIAHDAQELPRSMWPDCDGPGIYAVGLAVRGRRGKFLRGRELLSVADTIAKYADGWDCLQAPGPKTPQQQDKIELAQRMEDRIMQRTRISTSPTLRFITNPADAARVRLLAERLHFRANASLAVDPDSTTVMVQSPLYIGCCTDLKNRTADYKLSNATRINKLLGLTVTAMEYCQYDAVLVVKPVLRVWDNNYLPVAERMISAFASSLAALDGFNATEPGGKPSNVGVSVLSAIKQNVFYHEPFHAKNIDDAKAAFQDRLDFKKKVANLAQFQRRIADRAIALKEEFELSCQGRPVKTASERIAELTELQRQMDEVEARIESAKKQLNLAEGLLRNLKPLIDILVKKGLLSDAADGGSGDVEYASTNDIVIPCTDDTIIRRTDSPSSCTD</sequence>
<gene>
    <name evidence="2" type="ORF">BBO_00172</name>
</gene>
<keyword evidence="1" id="KW-0175">Coiled coil</keyword>
<evidence type="ECO:0000313" key="3">
    <source>
        <dbReference type="Proteomes" id="UP000076863"/>
    </source>
</evidence>